<evidence type="ECO:0000313" key="2">
    <source>
        <dbReference type="EMBL" id="GAG26599.1"/>
    </source>
</evidence>
<evidence type="ECO:0000256" key="1">
    <source>
        <dbReference type="SAM" id="MobiDB-lite"/>
    </source>
</evidence>
<feature type="region of interest" description="Disordered" evidence="1">
    <location>
        <begin position="19"/>
        <end position="39"/>
    </location>
</feature>
<dbReference type="AlphaFoldDB" id="X0W6R5"/>
<organism evidence="2">
    <name type="scientific">marine sediment metagenome</name>
    <dbReference type="NCBI Taxonomy" id="412755"/>
    <lineage>
        <taxon>unclassified sequences</taxon>
        <taxon>metagenomes</taxon>
        <taxon>ecological metagenomes</taxon>
    </lineage>
</organism>
<protein>
    <submittedName>
        <fullName evidence="2">Uncharacterized protein</fullName>
    </submittedName>
</protein>
<sequence length="63" mass="7169">MRETEETPGMIKLSGIDEVSQSRFHRASQRNDDRVSDSSQLHCEEIQIANERELRAIDGAEPV</sequence>
<comment type="caution">
    <text evidence="2">The sequence shown here is derived from an EMBL/GenBank/DDBJ whole genome shotgun (WGS) entry which is preliminary data.</text>
</comment>
<feature type="compositionally biased region" description="Basic and acidic residues" evidence="1">
    <location>
        <begin position="29"/>
        <end position="39"/>
    </location>
</feature>
<name>X0W6R5_9ZZZZ</name>
<reference evidence="2" key="1">
    <citation type="journal article" date="2014" name="Front. Microbiol.">
        <title>High frequency of phylogenetically diverse reductive dehalogenase-homologous genes in deep subseafloor sedimentary metagenomes.</title>
        <authorList>
            <person name="Kawai M."/>
            <person name="Futagami T."/>
            <person name="Toyoda A."/>
            <person name="Takaki Y."/>
            <person name="Nishi S."/>
            <person name="Hori S."/>
            <person name="Arai W."/>
            <person name="Tsubouchi T."/>
            <person name="Morono Y."/>
            <person name="Uchiyama I."/>
            <person name="Ito T."/>
            <person name="Fujiyama A."/>
            <person name="Inagaki F."/>
            <person name="Takami H."/>
        </authorList>
    </citation>
    <scope>NUCLEOTIDE SEQUENCE</scope>
    <source>
        <strain evidence="2">Expedition CK06-06</strain>
    </source>
</reference>
<proteinExistence type="predicted"/>
<accession>X0W6R5</accession>
<gene>
    <name evidence="2" type="ORF">S01H1_57482</name>
</gene>
<dbReference type="EMBL" id="BARS01037488">
    <property type="protein sequence ID" value="GAG26599.1"/>
    <property type="molecule type" value="Genomic_DNA"/>
</dbReference>